<evidence type="ECO:0000256" key="1">
    <source>
        <dbReference type="SAM" id="Phobius"/>
    </source>
</evidence>
<proteinExistence type="predicted"/>
<dbReference type="EMBL" id="ML143468">
    <property type="protein sequence ID" value="TBU25055.1"/>
    <property type="molecule type" value="Genomic_DNA"/>
</dbReference>
<accession>A0A4Q9MCR0</accession>
<gene>
    <name evidence="2" type="ORF">BD311DRAFT_528620</name>
</gene>
<feature type="transmembrane region" description="Helical" evidence="1">
    <location>
        <begin position="116"/>
        <end position="137"/>
    </location>
</feature>
<dbReference type="AlphaFoldDB" id="A0A4Q9MCR0"/>
<keyword evidence="1" id="KW-0472">Membrane</keyword>
<evidence type="ECO:0000313" key="2">
    <source>
        <dbReference type="EMBL" id="TBU25055.1"/>
    </source>
</evidence>
<feature type="transmembrane region" description="Helical" evidence="1">
    <location>
        <begin position="73"/>
        <end position="96"/>
    </location>
</feature>
<dbReference type="Proteomes" id="UP000292957">
    <property type="component" value="Unassembled WGS sequence"/>
</dbReference>
<feature type="transmembrane region" description="Helical" evidence="1">
    <location>
        <begin position="44"/>
        <end position="66"/>
    </location>
</feature>
<keyword evidence="1" id="KW-1133">Transmembrane helix</keyword>
<protein>
    <submittedName>
        <fullName evidence="2">Uncharacterized protein</fullName>
    </submittedName>
</protein>
<reference evidence="2" key="1">
    <citation type="submission" date="2019-01" db="EMBL/GenBank/DDBJ databases">
        <title>Draft genome sequences of three monokaryotic isolates of the white-rot basidiomycete fungus Dichomitus squalens.</title>
        <authorList>
            <consortium name="DOE Joint Genome Institute"/>
            <person name="Lopez S.C."/>
            <person name="Andreopoulos B."/>
            <person name="Pangilinan J."/>
            <person name="Lipzen A."/>
            <person name="Riley R."/>
            <person name="Ahrendt S."/>
            <person name="Ng V."/>
            <person name="Barry K."/>
            <person name="Daum C."/>
            <person name="Grigoriev I.V."/>
            <person name="Hilden K.S."/>
            <person name="Makela M.R."/>
            <person name="de Vries R.P."/>
        </authorList>
    </citation>
    <scope>NUCLEOTIDE SEQUENCE [LARGE SCALE GENOMIC DNA]</scope>
    <source>
        <strain evidence="2">OM18370.1</strain>
    </source>
</reference>
<keyword evidence="1" id="KW-0812">Transmembrane</keyword>
<organism evidence="2">
    <name type="scientific">Dichomitus squalens</name>
    <dbReference type="NCBI Taxonomy" id="114155"/>
    <lineage>
        <taxon>Eukaryota</taxon>
        <taxon>Fungi</taxon>
        <taxon>Dikarya</taxon>
        <taxon>Basidiomycota</taxon>
        <taxon>Agaricomycotina</taxon>
        <taxon>Agaricomycetes</taxon>
        <taxon>Polyporales</taxon>
        <taxon>Polyporaceae</taxon>
        <taxon>Dichomitus</taxon>
    </lineage>
</organism>
<sequence>MLGIVVSACICAIGAGSFFAFLGSLILAQISAIYRDPTSTQPSLLPVLVGGPVLSLPMGVVVARAALTMPGPFVAIAISLGFTLASAFASPVGVAVLQNHHIAISGLTSVAAMEASGTGCAVCIAVVVLLYAIYCLVDVASKLLSNVFCCFSRSPENEEMGFA</sequence>
<name>A0A4Q9MCR0_9APHY</name>